<dbReference type="eggNOG" id="COG3437">
    <property type="taxonomic scope" value="Bacteria"/>
</dbReference>
<dbReference type="PANTHER" id="PTHR43047:SF72">
    <property type="entry name" value="OSMOSENSING HISTIDINE PROTEIN KINASE SLN1"/>
    <property type="match status" value="1"/>
</dbReference>
<dbReference type="CDD" id="cd00082">
    <property type="entry name" value="HisKA"/>
    <property type="match status" value="1"/>
</dbReference>
<feature type="modified residue" description="4-aspartylphosphate" evidence="12">
    <location>
        <position position="443"/>
    </location>
</feature>
<evidence type="ECO:0000256" key="6">
    <source>
        <dbReference type="ARBA" id="ARBA00022679"/>
    </source>
</evidence>
<dbReference type="SMART" id="SM00448">
    <property type="entry name" value="REC"/>
    <property type="match status" value="1"/>
</dbReference>
<gene>
    <name evidence="15" type="ordered locus">Adeh_2943</name>
</gene>
<keyword evidence="10" id="KW-0902">Two-component regulatory system</keyword>
<dbReference type="AlphaFoldDB" id="Q2IDQ4"/>
<dbReference type="Proteomes" id="UP000001935">
    <property type="component" value="Chromosome"/>
</dbReference>
<dbReference type="SUPFAM" id="SSF52172">
    <property type="entry name" value="CheY-like"/>
    <property type="match status" value="1"/>
</dbReference>
<dbReference type="InterPro" id="IPR011006">
    <property type="entry name" value="CheY-like_superfamily"/>
</dbReference>
<proteinExistence type="predicted"/>
<dbReference type="Gene3D" id="3.30.565.10">
    <property type="entry name" value="Histidine kinase-like ATPase, C-terminal domain"/>
    <property type="match status" value="1"/>
</dbReference>
<dbReference type="PANTHER" id="PTHR43047">
    <property type="entry name" value="TWO-COMPONENT HISTIDINE PROTEIN KINASE"/>
    <property type="match status" value="1"/>
</dbReference>
<evidence type="ECO:0000256" key="4">
    <source>
        <dbReference type="ARBA" id="ARBA00022475"/>
    </source>
</evidence>
<feature type="domain" description="Histidine kinase" evidence="13">
    <location>
        <begin position="158"/>
        <end position="373"/>
    </location>
</feature>
<organism evidence="15 16">
    <name type="scientific">Anaeromyxobacter dehalogenans (strain 2CP-C)</name>
    <dbReference type="NCBI Taxonomy" id="290397"/>
    <lineage>
        <taxon>Bacteria</taxon>
        <taxon>Pseudomonadati</taxon>
        <taxon>Myxococcota</taxon>
        <taxon>Myxococcia</taxon>
        <taxon>Myxococcales</taxon>
        <taxon>Cystobacterineae</taxon>
        <taxon>Anaeromyxobacteraceae</taxon>
        <taxon>Anaeromyxobacter</taxon>
    </lineage>
</organism>
<keyword evidence="9" id="KW-0067">ATP-binding</keyword>
<dbReference type="GO" id="GO:0005524">
    <property type="term" value="F:ATP binding"/>
    <property type="evidence" value="ECO:0007669"/>
    <property type="project" value="UniProtKB-KW"/>
</dbReference>
<keyword evidence="11" id="KW-0472">Membrane</keyword>
<evidence type="ECO:0000256" key="3">
    <source>
        <dbReference type="ARBA" id="ARBA00012438"/>
    </source>
</evidence>
<keyword evidence="4" id="KW-1003">Cell membrane</keyword>
<keyword evidence="5 12" id="KW-0597">Phosphoprotein</keyword>
<keyword evidence="8 15" id="KW-0418">Kinase</keyword>
<dbReference type="SUPFAM" id="SSF55874">
    <property type="entry name" value="ATPase domain of HSP90 chaperone/DNA topoisomerase II/histidine kinase"/>
    <property type="match status" value="1"/>
</dbReference>
<evidence type="ECO:0000256" key="9">
    <source>
        <dbReference type="ARBA" id="ARBA00022840"/>
    </source>
</evidence>
<dbReference type="FunFam" id="3.30.565.10:FF:000023">
    <property type="entry name" value="PAS domain-containing sensor histidine kinase"/>
    <property type="match status" value="1"/>
</dbReference>
<dbReference type="EMBL" id="CP000251">
    <property type="protein sequence ID" value="ABC82713.1"/>
    <property type="molecule type" value="Genomic_DNA"/>
</dbReference>
<dbReference type="eggNOG" id="COG5002">
    <property type="taxonomic scope" value="Bacteria"/>
</dbReference>
<feature type="domain" description="Response regulatory" evidence="14">
    <location>
        <begin position="394"/>
        <end position="509"/>
    </location>
</feature>
<protein>
    <recommendedName>
        <fullName evidence="3">histidine kinase</fullName>
        <ecNumber evidence="3">2.7.13.3</ecNumber>
    </recommendedName>
</protein>
<dbReference type="GO" id="GO:0000155">
    <property type="term" value="F:phosphorelay sensor kinase activity"/>
    <property type="evidence" value="ECO:0007669"/>
    <property type="project" value="InterPro"/>
</dbReference>
<evidence type="ECO:0000313" key="16">
    <source>
        <dbReference type="Proteomes" id="UP000001935"/>
    </source>
</evidence>
<dbReference type="SUPFAM" id="SSF47384">
    <property type="entry name" value="Homodimeric domain of signal transducing histidine kinase"/>
    <property type="match status" value="1"/>
</dbReference>
<evidence type="ECO:0000256" key="8">
    <source>
        <dbReference type="ARBA" id="ARBA00022777"/>
    </source>
</evidence>
<evidence type="ECO:0000256" key="10">
    <source>
        <dbReference type="ARBA" id="ARBA00023012"/>
    </source>
</evidence>
<dbReference type="eggNOG" id="COG0784">
    <property type="taxonomic scope" value="Bacteria"/>
</dbReference>
<evidence type="ECO:0000256" key="12">
    <source>
        <dbReference type="PROSITE-ProRule" id="PRU00169"/>
    </source>
</evidence>
<dbReference type="InterPro" id="IPR001789">
    <property type="entry name" value="Sig_transdc_resp-reg_receiver"/>
</dbReference>
<comment type="catalytic activity">
    <reaction evidence="1">
        <text>ATP + protein L-histidine = ADP + protein N-phospho-L-histidine.</text>
        <dbReference type="EC" id="2.7.13.3"/>
    </reaction>
</comment>
<evidence type="ECO:0000259" key="14">
    <source>
        <dbReference type="PROSITE" id="PS50110"/>
    </source>
</evidence>
<dbReference type="Pfam" id="PF02518">
    <property type="entry name" value="HATPase_c"/>
    <property type="match status" value="1"/>
</dbReference>
<evidence type="ECO:0000256" key="5">
    <source>
        <dbReference type="ARBA" id="ARBA00022553"/>
    </source>
</evidence>
<name>Q2IDQ4_ANADE</name>
<dbReference type="PRINTS" id="PR00344">
    <property type="entry name" value="BCTRLSENSOR"/>
</dbReference>
<dbReference type="EC" id="2.7.13.3" evidence="3"/>
<dbReference type="SMART" id="SM00387">
    <property type="entry name" value="HATPase_c"/>
    <property type="match status" value="1"/>
</dbReference>
<dbReference type="Pfam" id="PF00512">
    <property type="entry name" value="HisKA"/>
    <property type="match status" value="1"/>
</dbReference>
<dbReference type="InterPro" id="IPR036097">
    <property type="entry name" value="HisK_dim/P_sf"/>
</dbReference>
<dbReference type="RefSeq" id="WP_011421995.1">
    <property type="nucleotide sequence ID" value="NC_007760.1"/>
</dbReference>
<dbReference type="Gene3D" id="1.10.287.130">
    <property type="match status" value="1"/>
</dbReference>
<dbReference type="GO" id="GO:0009927">
    <property type="term" value="F:histidine phosphotransfer kinase activity"/>
    <property type="evidence" value="ECO:0007669"/>
    <property type="project" value="TreeGrafter"/>
</dbReference>
<sequence length="512" mass="54474">MTRPSQSERVLVLAPLGRDAEVAAAVLRSAGLAAVVCREIRTVLEELRAGAAVLLIAQEALGAGAREGIGEWIAHQPPWSDLPVFVVTGGAPRQDHARALRELSWLGNVLLLDRPLRRATLLSVVRSAIRARLRQYAAREVLAAREREVLARDQFLAMLGHELRNPLGAIILALDVIDRRGVAAPRQLDVVRRQSRQLSRLVDDLLDVSRVTSGKITLHHHPVELAALVGRAVEAQQPPAAAAGVSLRAELAPGEVPVLGDPVRIEQVIANLVGNAIKYTRPGGHVTVGLETSGGDAVLRVHDDGIGLAAADLERVFDTFVQVDSGLDRARGGLGLGLTLVKTLVTMHGGRVRADSAGPGKGSTFTVRLPLASPADRPAGADRAAAAPDARPRRVLVIDDSPDNREVAQSALEMLGHEVCLAGDGPSGIEEAFRCNPEVVVIDIGLPGLDGYEVARRLRAARGRGMVLIALTGYGQPDDRQRALAAGFDLHLTKPVEIDALRRAIERSDPSA</sequence>
<dbReference type="InterPro" id="IPR036890">
    <property type="entry name" value="HATPase_C_sf"/>
</dbReference>
<reference evidence="15" key="1">
    <citation type="submission" date="2006-01" db="EMBL/GenBank/DDBJ databases">
        <title>Complete sequence of Anaeromyxobacter dehalogenans 2CP-C.</title>
        <authorList>
            <consortium name="US DOE Joint Genome Institute"/>
            <person name="Copeland A."/>
            <person name="Lucas S."/>
            <person name="Lapidus A."/>
            <person name="Barry K."/>
            <person name="Detter J.C."/>
            <person name="Glavina T."/>
            <person name="Hammon N."/>
            <person name="Israni S."/>
            <person name="Pitluck S."/>
            <person name="Brettin T."/>
            <person name="Bruce D."/>
            <person name="Han C."/>
            <person name="Tapia R."/>
            <person name="Gilna P."/>
            <person name="Kiss H."/>
            <person name="Schmutz J."/>
            <person name="Larimer F."/>
            <person name="Land M."/>
            <person name="Kyrpides N."/>
            <person name="Anderson I."/>
            <person name="Sanford R.A."/>
            <person name="Ritalahti K.M."/>
            <person name="Thomas H.S."/>
            <person name="Kirby J.R."/>
            <person name="Zhulin I.B."/>
            <person name="Loeffler F.E."/>
            <person name="Richardson P."/>
        </authorList>
    </citation>
    <scope>NUCLEOTIDE SEQUENCE</scope>
    <source>
        <strain evidence="15">2CP-C</strain>
    </source>
</reference>
<dbReference type="PROSITE" id="PS50109">
    <property type="entry name" value="HIS_KIN"/>
    <property type="match status" value="1"/>
</dbReference>
<dbReference type="GO" id="GO:0005886">
    <property type="term" value="C:plasma membrane"/>
    <property type="evidence" value="ECO:0007669"/>
    <property type="project" value="UniProtKB-SubCell"/>
</dbReference>
<evidence type="ECO:0000256" key="1">
    <source>
        <dbReference type="ARBA" id="ARBA00000085"/>
    </source>
</evidence>
<keyword evidence="7" id="KW-0547">Nucleotide-binding</keyword>
<dbReference type="InterPro" id="IPR003661">
    <property type="entry name" value="HisK_dim/P_dom"/>
</dbReference>
<comment type="subcellular location">
    <subcellularLocation>
        <location evidence="2">Cell membrane</location>
    </subcellularLocation>
</comment>
<keyword evidence="6 15" id="KW-0808">Transferase</keyword>
<dbReference type="Gene3D" id="3.40.50.2300">
    <property type="match status" value="1"/>
</dbReference>
<dbReference type="KEGG" id="ade:Adeh_2943"/>
<dbReference type="Pfam" id="PF00072">
    <property type="entry name" value="Response_reg"/>
    <property type="match status" value="1"/>
</dbReference>
<dbReference type="PROSITE" id="PS50110">
    <property type="entry name" value="RESPONSE_REGULATORY"/>
    <property type="match status" value="1"/>
</dbReference>
<dbReference type="SMART" id="SM00388">
    <property type="entry name" value="HisKA"/>
    <property type="match status" value="1"/>
</dbReference>
<dbReference type="OrthoDB" id="9768069at2"/>
<dbReference type="HOGENOM" id="CLU_000445_114_15_7"/>
<evidence type="ECO:0000256" key="7">
    <source>
        <dbReference type="ARBA" id="ARBA00022741"/>
    </source>
</evidence>
<dbReference type="InterPro" id="IPR004358">
    <property type="entry name" value="Sig_transdc_His_kin-like_C"/>
</dbReference>
<evidence type="ECO:0000259" key="13">
    <source>
        <dbReference type="PROSITE" id="PS50109"/>
    </source>
</evidence>
<dbReference type="STRING" id="290397.Adeh_2943"/>
<dbReference type="InterPro" id="IPR003594">
    <property type="entry name" value="HATPase_dom"/>
</dbReference>
<evidence type="ECO:0000313" key="15">
    <source>
        <dbReference type="EMBL" id="ABC82713.1"/>
    </source>
</evidence>
<dbReference type="InterPro" id="IPR005467">
    <property type="entry name" value="His_kinase_dom"/>
</dbReference>
<evidence type="ECO:0000256" key="11">
    <source>
        <dbReference type="ARBA" id="ARBA00023136"/>
    </source>
</evidence>
<accession>Q2IDQ4</accession>
<evidence type="ECO:0000256" key="2">
    <source>
        <dbReference type="ARBA" id="ARBA00004236"/>
    </source>
</evidence>